<evidence type="ECO:0000313" key="1">
    <source>
        <dbReference type="Proteomes" id="UP000887564"/>
    </source>
</evidence>
<name>A0A914RML2_PAREQ</name>
<evidence type="ECO:0000313" key="2">
    <source>
        <dbReference type="WBParaSite" id="PEQ_0000764701-mRNA-1"/>
    </source>
</evidence>
<dbReference type="AlphaFoldDB" id="A0A914RML2"/>
<organism evidence="1 2">
    <name type="scientific">Parascaris equorum</name>
    <name type="common">Equine roundworm</name>
    <dbReference type="NCBI Taxonomy" id="6256"/>
    <lineage>
        <taxon>Eukaryota</taxon>
        <taxon>Metazoa</taxon>
        <taxon>Ecdysozoa</taxon>
        <taxon>Nematoda</taxon>
        <taxon>Chromadorea</taxon>
        <taxon>Rhabditida</taxon>
        <taxon>Spirurina</taxon>
        <taxon>Ascaridomorpha</taxon>
        <taxon>Ascaridoidea</taxon>
        <taxon>Ascarididae</taxon>
        <taxon>Parascaris</taxon>
    </lineage>
</organism>
<dbReference type="WBParaSite" id="PEQ_0000764701-mRNA-1">
    <property type="protein sequence ID" value="PEQ_0000764701-mRNA-1"/>
    <property type="gene ID" value="PEQ_0000764701"/>
</dbReference>
<keyword evidence="1" id="KW-1185">Reference proteome</keyword>
<reference evidence="2" key="1">
    <citation type="submission" date="2022-11" db="UniProtKB">
        <authorList>
            <consortium name="WormBaseParasite"/>
        </authorList>
    </citation>
    <scope>IDENTIFICATION</scope>
</reference>
<dbReference type="Proteomes" id="UP000887564">
    <property type="component" value="Unplaced"/>
</dbReference>
<proteinExistence type="predicted"/>
<dbReference type="PANTHER" id="PTHR46901">
    <property type="entry name" value="GH04942P"/>
    <property type="match status" value="1"/>
</dbReference>
<protein>
    <submittedName>
        <fullName evidence="2">DOMON domain-containing protein</fullName>
    </submittedName>
</protein>
<sequence>LKDGSAKNSDFFANDLIKYHGANNRGVLTIDFFEGYTFHKGDHRADCSGSFSYPINCIAEQCTYVIIWGSDGKIDADQAIFGVGASYDGGFIYANFSRGLISDDDHDLSIDQCVYFLFPVGGGDLEGGTGELRKHSETPISSSKKICLASCARSSNLPTKKVASNEAILEASFLPDESTHAPLATYEVIMRILNREWNPRLSDGTTEEFRSMANEVTEAVSCQIAHHLFM</sequence>
<dbReference type="PANTHER" id="PTHR46901:SF3">
    <property type="entry name" value="EGF-LIKE DOMAIN-CONTAINING PROTEIN"/>
    <property type="match status" value="1"/>
</dbReference>
<accession>A0A914RML2</accession>